<keyword evidence="2" id="KW-1185">Reference proteome</keyword>
<dbReference type="OrthoDB" id="286361at2759"/>
<protein>
    <submittedName>
        <fullName evidence="1">Uncharacterized protein</fullName>
    </submittedName>
</protein>
<dbReference type="EMBL" id="CAJJDP010000122">
    <property type="protein sequence ID" value="CAD8200727.1"/>
    <property type="molecule type" value="Genomic_DNA"/>
</dbReference>
<evidence type="ECO:0000313" key="1">
    <source>
        <dbReference type="EMBL" id="CAD8200727.1"/>
    </source>
</evidence>
<name>A0A8S1XII6_PAROT</name>
<evidence type="ECO:0000313" key="2">
    <source>
        <dbReference type="Proteomes" id="UP000683925"/>
    </source>
</evidence>
<dbReference type="OMA" id="ESPCVCQ"/>
<proteinExistence type="predicted"/>
<dbReference type="Proteomes" id="UP000683925">
    <property type="component" value="Unassembled WGS sequence"/>
</dbReference>
<accession>A0A8S1XII6</accession>
<reference evidence="1" key="1">
    <citation type="submission" date="2021-01" db="EMBL/GenBank/DDBJ databases">
        <authorList>
            <consortium name="Genoscope - CEA"/>
            <person name="William W."/>
        </authorList>
    </citation>
    <scope>NUCLEOTIDE SEQUENCE</scope>
</reference>
<comment type="caution">
    <text evidence="1">The sequence shown here is derived from an EMBL/GenBank/DDBJ whole genome shotgun (WGS) entry which is preliminary data.</text>
</comment>
<sequence length="92" mass="10866">MSDSEYYQKFGINQSIFNSEPIKQLTPILKISRSASDDTMVRKDSYGNVIMRGNKQHKIQFREQNEIYLVENWKQYNTDMTNHESPCVCQII</sequence>
<organism evidence="1 2">
    <name type="scientific">Paramecium octaurelia</name>
    <dbReference type="NCBI Taxonomy" id="43137"/>
    <lineage>
        <taxon>Eukaryota</taxon>
        <taxon>Sar</taxon>
        <taxon>Alveolata</taxon>
        <taxon>Ciliophora</taxon>
        <taxon>Intramacronucleata</taxon>
        <taxon>Oligohymenophorea</taxon>
        <taxon>Peniculida</taxon>
        <taxon>Parameciidae</taxon>
        <taxon>Paramecium</taxon>
    </lineage>
</organism>
<gene>
    <name evidence="1" type="ORF">POCTA_138.1.T1220170</name>
</gene>
<dbReference type="AlphaFoldDB" id="A0A8S1XII6"/>